<dbReference type="GO" id="GO:0008146">
    <property type="term" value="F:sulfotransferase activity"/>
    <property type="evidence" value="ECO:0007669"/>
    <property type="project" value="InterPro"/>
</dbReference>
<keyword evidence="5 9" id="KW-1133">Transmembrane helix</keyword>
<dbReference type="GO" id="GO:0000139">
    <property type="term" value="C:Golgi membrane"/>
    <property type="evidence" value="ECO:0007669"/>
    <property type="project" value="UniProtKB-SubCell"/>
</dbReference>
<evidence type="ECO:0000256" key="2">
    <source>
        <dbReference type="ARBA" id="ARBA00006339"/>
    </source>
</evidence>
<dbReference type="EnsemblMetazoa" id="XM_038222661.1">
    <property type="protein sequence ID" value="XP_038078589.1"/>
    <property type="gene ID" value="LOC119745949"/>
</dbReference>
<reference evidence="10" key="1">
    <citation type="submission" date="2022-11" db="UniProtKB">
        <authorList>
            <consortium name="EnsemblMetazoa"/>
        </authorList>
    </citation>
    <scope>IDENTIFICATION</scope>
</reference>
<keyword evidence="6 9" id="KW-0333">Golgi apparatus</keyword>
<sequence length="395" mass="45670">MIPMARQQQNVVNIGSQSDVGKMTSRSRLSVLILMLVLTLLSILAYLQSPLQIGLTKNIVVGNFPPRQRHLNDIARTTLPQDMLGNSTDEDVSRTIFNIDKDKTARPTEDLMVKKSEEQRTRKSVLHEACKHYDKQTNWYSQMRIPPNIIVDDAHKVVYCSVPKVACTSWKKVFLVLNKSFKNTSEISQYFANRDGQKMLIRLKDLPDADINRILKSYTKFLFARHPFSRVLSAFRNKLDPESTFERAEIWQRTVGKRILDEYRESRKAGAPFDLTFEEFIRYLTDPEVPRKKSSNKHWSRIYDQCLPCDIDYDVIGKFETLNEDSEYILRLIHADDVIFPGSDSSSPTGSSNQTRLESYYKGVPLVDLQNLYQRFKIDFDIFGYEPPTLAFKGS</sequence>
<dbReference type="PANTHER" id="PTHR12137:SF54">
    <property type="entry name" value="CARBOHYDRATE SULFOTRANSFERASE"/>
    <property type="match status" value="1"/>
</dbReference>
<accession>A0A914BR01</accession>
<dbReference type="Proteomes" id="UP000887568">
    <property type="component" value="Unplaced"/>
</dbReference>
<keyword evidence="4 9" id="KW-0812">Transmembrane</keyword>
<organism evidence="10 11">
    <name type="scientific">Patiria miniata</name>
    <name type="common">Bat star</name>
    <name type="synonym">Asterina miniata</name>
    <dbReference type="NCBI Taxonomy" id="46514"/>
    <lineage>
        <taxon>Eukaryota</taxon>
        <taxon>Metazoa</taxon>
        <taxon>Echinodermata</taxon>
        <taxon>Eleutherozoa</taxon>
        <taxon>Asterozoa</taxon>
        <taxon>Asteroidea</taxon>
        <taxon>Valvatacea</taxon>
        <taxon>Valvatida</taxon>
        <taxon>Asterinidae</taxon>
        <taxon>Patiria</taxon>
    </lineage>
</organism>
<dbReference type="InterPro" id="IPR005331">
    <property type="entry name" value="Sulfotransferase"/>
</dbReference>
<dbReference type="EC" id="2.8.2.-" evidence="9"/>
<dbReference type="GO" id="GO:0016051">
    <property type="term" value="P:carbohydrate biosynthetic process"/>
    <property type="evidence" value="ECO:0007669"/>
    <property type="project" value="InterPro"/>
</dbReference>
<dbReference type="Pfam" id="PF03567">
    <property type="entry name" value="Sulfotransfer_2"/>
    <property type="match status" value="1"/>
</dbReference>
<name>A0A914BR01_PATMI</name>
<dbReference type="InterPro" id="IPR018011">
    <property type="entry name" value="Carb_sulfotrans_8-10"/>
</dbReference>
<evidence type="ECO:0000256" key="1">
    <source>
        <dbReference type="ARBA" id="ARBA00004323"/>
    </source>
</evidence>
<evidence type="ECO:0000256" key="9">
    <source>
        <dbReference type="RuleBase" id="RU364020"/>
    </source>
</evidence>
<dbReference type="OrthoDB" id="2019940at2759"/>
<evidence type="ECO:0000313" key="11">
    <source>
        <dbReference type="Proteomes" id="UP000887568"/>
    </source>
</evidence>
<keyword evidence="3 9" id="KW-0808">Transferase</keyword>
<keyword evidence="11" id="KW-1185">Reference proteome</keyword>
<dbReference type="GeneID" id="119745949"/>
<evidence type="ECO:0000256" key="3">
    <source>
        <dbReference type="ARBA" id="ARBA00022679"/>
    </source>
</evidence>
<evidence type="ECO:0000256" key="6">
    <source>
        <dbReference type="ARBA" id="ARBA00023034"/>
    </source>
</evidence>
<dbReference type="RefSeq" id="XP_038078589.1">
    <property type="nucleotide sequence ID" value="XM_038222661.1"/>
</dbReference>
<keyword evidence="7 9" id="KW-0472">Membrane</keyword>
<dbReference type="OMA" id="HEACKHY"/>
<proteinExistence type="inferred from homology"/>
<evidence type="ECO:0000256" key="8">
    <source>
        <dbReference type="ARBA" id="ARBA00023180"/>
    </source>
</evidence>
<evidence type="ECO:0000256" key="7">
    <source>
        <dbReference type="ARBA" id="ARBA00023136"/>
    </source>
</evidence>
<comment type="subcellular location">
    <subcellularLocation>
        <location evidence="1 9">Golgi apparatus membrane</location>
        <topology evidence="1 9">Single-pass type II membrane protein</topology>
    </subcellularLocation>
</comment>
<keyword evidence="9" id="KW-0119">Carbohydrate metabolism</keyword>
<protein>
    <recommendedName>
        <fullName evidence="9">Carbohydrate sulfotransferase</fullName>
        <ecNumber evidence="9">2.8.2.-</ecNumber>
    </recommendedName>
</protein>
<keyword evidence="9" id="KW-0735">Signal-anchor</keyword>
<evidence type="ECO:0000256" key="5">
    <source>
        <dbReference type="ARBA" id="ARBA00022989"/>
    </source>
</evidence>
<feature type="transmembrane region" description="Helical" evidence="9">
    <location>
        <begin position="29"/>
        <end position="47"/>
    </location>
</feature>
<dbReference type="PANTHER" id="PTHR12137">
    <property type="entry name" value="CARBOHYDRATE SULFOTRANSFERASE"/>
    <property type="match status" value="1"/>
</dbReference>
<evidence type="ECO:0000313" key="10">
    <source>
        <dbReference type="EnsemblMetazoa" id="XP_038078589.1"/>
    </source>
</evidence>
<evidence type="ECO:0000256" key="4">
    <source>
        <dbReference type="ARBA" id="ARBA00022692"/>
    </source>
</evidence>
<dbReference type="AlphaFoldDB" id="A0A914BR01"/>
<comment type="similarity">
    <text evidence="2 9">Belongs to the sulfotransferase 2 family.</text>
</comment>
<keyword evidence="8 9" id="KW-0325">Glycoprotein</keyword>